<feature type="region of interest" description="Disordered" evidence="1">
    <location>
        <begin position="1"/>
        <end position="46"/>
    </location>
</feature>
<protein>
    <submittedName>
        <fullName evidence="2">Uncharacterized protein</fullName>
    </submittedName>
</protein>
<evidence type="ECO:0000313" key="3">
    <source>
        <dbReference type="Proteomes" id="UP000233140"/>
    </source>
</evidence>
<evidence type="ECO:0000313" key="2">
    <source>
        <dbReference type="Ensembl" id="ENSMLEP00000003777.1"/>
    </source>
</evidence>
<dbReference type="OMA" id="RSDTCIG"/>
<sequence length="73" mass="8378">MINTESPTSTPTEFPARKCQKRFSREPKLNQEEPREEAGREEGAFPAPRFLKCRSDTYIGVHVLYLSINVSVH</sequence>
<dbReference type="GeneTree" id="ENSGT00990000205037"/>
<name>A0A2K5XKE9_MANLE</name>
<dbReference type="Ensembl" id="ENSMLET00000018136.1">
    <property type="protein sequence ID" value="ENSMLEP00000003777.1"/>
    <property type="gene ID" value="ENSMLEG00000016595.1"/>
</dbReference>
<evidence type="ECO:0000256" key="1">
    <source>
        <dbReference type="SAM" id="MobiDB-lite"/>
    </source>
</evidence>
<keyword evidence="3" id="KW-1185">Reference proteome</keyword>
<feature type="compositionally biased region" description="Basic and acidic residues" evidence="1">
    <location>
        <begin position="23"/>
        <end position="43"/>
    </location>
</feature>
<dbReference type="AlphaFoldDB" id="A0A2K5XKE9"/>
<dbReference type="Proteomes" id="UP000233140">
    <property type="component" value="Unassembled WGS sequence"/>
</dbReference>
<proteinExistence type="predicted"/>
<reference evidence="2" key="2">
    <citation type="submission" date="2025-09" db="UniProtKB">
        <authorList>
            <consortium name="Ensembl"/>
        </authorList>
    </citation>
    <scope>IDENTIFICATION</scope>
</reference>
<feature type="compositionally biased region" description="Low complexity" evidence="1">
    <location>
        <begin position="1"/>
        <end position="13"/>
    </location>
</feature>
<organism evidence="2 3">
    <name type="scientific">Mandrillus leucophaeus</name>
    <name type="common">Drill</name>
    <name type="synonym">Papio leucophaeus</name>
    <dbReference type="NCBI Taxonomy" id="9568"/>
    <lineage>
        <taxon>Eukaryota</taxon>
        <taxon>Metazoa</taxon>
        <taxon>Chordata</taxon>
        <taxon>Craniata</taxon>
        <taxon>Vertebrata</taxon>
        <taxon>Euteleostomi</taxon>
        <taxon>Mammalia</taxon>
        <taxon>Eutheria</taxon>
        <taxon>Euarchontoglires</taxon>
        <taxon>Primates</taxon>
        <taxon>Haplorrhini</taxon>
        <taxon>Catarrhini</taxon>
        <taxon>Cercopithecidae</taxon>
        <taxon>Cercopithecinae</taxon>
        <taxon>Mandrillus</taxon>
    </lineage>
</organism>
<reference evidence="2" key="1">
    <citation type="submission" date="2025-08" db="UniProtKB">
        <authorList>
            <consortium name="Ensembl"/>
        </authorList>
    </citation>
    <scope>IDENTIFICATION</scope>
</reference>
<accession>A0A2K5XKE9</accession>